<reference evidence="1" key="1">
    <citation type="submission" date="2014-09" db="EMBL/GenBank/DDBJ databases">
        <authorList>
            <person name="Magalhaes I.L.F."/>
            <person name="Oliveira U."/>
            <person name="Santos F.R."/>
            <person name="Vidigal T.H.D.A."/>
            <person name="Brescovit A.D."/>
            <person name="Santos A.J."/>
        </authorList>
    </citation>
    <scope>NUCLEOTIDE SEQUENCE</scope>
    <source>
        <tissue evidence="1">Shoot tissue taken approximately 20 cm above the soil surface</tissue>
    </source>
</reference>
<sequence>MKSEPSPAVQAQPLNRRKRCMTATAARPSWTDNCTETMKRSYHCCRWLHYMLLPKGNAAAT</sequence>
<dbReference type="AlphaFoldDB" id="A0A0A9C7Y1"/>
<name>A0A0A9C7Y1_ARUDO</name>
<dbReference type="EMBL" id="GBRH01228370">
    <property type="protein sequence ID" value="JAD69525.1"/>
    <property type="molecule type" value="Transcribed_RNA"/>
</dbReference>
<organism evidence="1">
    <name type="scientific">Arundo donax</name>
    <name type="common">Giant reed</name>
    <name type="synonym">Donax arundinaceus</name>
    <dbReference type="NCBI Taxonomy" id="35708"/>
    <lineage>
        <taxon>Eukaryota</taxon>
        <taxon>Viridiplantae</taxon>
        <taxon>Streptophyta</taxon>
        <taxon>Embryophyta</taxon>
        <taxon>Tracheophyta</taxon>
        <taxon>Spermatophyta</taxon>
        <taxon>Magnoliopsida</taxon>
        <taxon>Liliopsida</taxon>
        <taxon>Poales</taxon>
        <taxon>Poaceae</taxon>
        <taxon>PACMAD clade</taxon>
        <taxon>Arundinoideae</taxon>
        <taxon>Arundineae</taxon>
        <taxon>Arundo</taxon>
    </lineage>
</organism>
<proteinExistence type="predicted"/>
<evidence type="ECO:0000313" key="1">
    <source>
        <dbReference type="EMBL" id="JAD69525.1"/>
    </source>
</evidence>
<protein>
    <submittedName>
        <fullName evidence="1">Uncharacterized protein</fullName>
    </submittedName>
</protein>
<accession>A0A0A9C7Y1</accession>
<reference evidence="1" key="2">
    <citation type="journal article" date="2015" name="Data Brief">
        <title>Shoot transcriptome of the giant reed, Arundo donax.</title>
        <authorList>
            <person name="Barrero R.A."/>
            <person name="Guerrero F.D."/>
            <person name="Moolhuijzen P."/>
            <person name="Goolsby J.A."/>
            <person name="Tidwell J."/>
            <person name="Bellgard S.E."/>
            <person name="Bellgard M.I."/>
        </authorList>
    </citation>
    <scope>NUCLEOTIDE SEQUENCE</scope>
    <source>
        <tissue evidence="1">Shoot tissue taken approximately 20 cm above the soil surface</tissue>
    </source>
</reference>